<evidence type="ECO:0000313" key="2">
    <source>
        <dbReference type="Proteomes" id="UP000339249"/>
    </source>
</evidence>
<dbReference type="AlphaFoldDB" id="A0A4U9CY14"/>
<evidence type="ECO:0000313" key="1">
    <source>
        <dbReference type="EMBL" id="VTN10077.1"/>
    </source>
</evidence>
<dbReference type="EMBL" id="CABDVU010000001">
    <property type="protein sequence ID" value="VTN10077.1"/>
    <property type="molecule type" value="Genomic_DNA"/>
</dbReference>
<accession>A0A4U9CY14</accession>
<sequence length="113" mass="13148">MNFMKKMFSALMFKAEPILPARRLVIVDGDMLPNKIPWRKVILTRDGEEDWSVGFKCPCGCGSVIELLLLEEAKPHWRCSIDEHHIPSLYPSVWLNTGCKSHFWLKNGRIHWV</sequence>
<proteinExistence type="predicted"/>
<gene>
    <name evidence="1" type="ORF">NCTC9185_01989</name>
</gene>
<name>A0A4U9CY14_RAOTE</name>
<dbReference type="Proteomes" id="UP000339249">
    <property type="component" value="Unassembled WGS sequence"/>
</dbReference>
<dbReference type="InterPro" id="IPR045384">
    <property type="entry name" value="DUF6527"/>
</dbReference>
<reference evidence="1 2" key="1">
    <citation type="submission" date="2019-04" db="EMBL/GenBank/DDBJ databases">
        <authorList>
            <consortium name="Pathogen Informatics"/>
        </authorList>
    </citation>
    <scope>NUCLEOTIDE SEQUENCE [LARGE SCALE GENOMIC DNA]</scope>
    <source>
        <strain evidence="1 2">NCTC9185</strain>
    </source>
</reference>
<protein>
    <submittedName>
        <fullName evidence="1">Uncharacterized protein</fullName>
    </submittedName>
</protein>
<dbReference type="Pfam" id="PF20137">
    <property type="entry name" value="BubE"/>
    <property type="match status" value="1"/>
</dbReference>
<organism evidence="1 2">
    <name type="scientific">Raoultella terrigena</name>
    <name type="common">Klebsiella terrigena</name>
    <dbReference type="NCBI Taxonomy" id="577"/>
    <lineage>
        <taxon>Bacteria</taxon>
        <taxon>Pseudomonadati</taxon>
        <taxon>Pseudomonadota</taxon>
        <taxon>Gammaproteobacteria</taxon>
        <taxon>Enterobacterales</taxon>
        <taxon>Enterobacteriaceae</taxon>
        <taxon>Klebsiella/Raoultella group</taxon>
        <taxon>Raoultella</taxon>
    </lineage>
</organism>